<reference evidence="1" key="1">
    <citation type="journal article" date="2014" name="Front. Microbiol.">
        <title>High frequency of phylogenetically diverse reductive dehalogenase-homologous genes in deep subseafloor sedimentary metagenomes.</title>
        <authorList>
            <person name="Kawai M."/>
            <person name="Futagami T."/>
            <person name="Toyoda A."/>
            <person name="Takaki Y."/>
            <person name="Nishi S."/>
            <person name="Hori S."/>
            <person name="Arai W."/>
            <person name="Tsubouchi T."/>
            <person name="Morono Y."/>
            <person name="Uchiyama I."/>
            <person name="Ito T."/>
            <person name="Fujiyama A."/>
            <person name="Inagaki F."/>
            <person name="Takami H."/>
        </authorList>
    </citation>
    <scope>NUCLEOTIDE SEQUENCE</scope>
    <source>
        <strain evidence="1">Expedition CK06-06</strain>
    </source>
</reference>
<sequence length="143" mass="15659">GIAYVVDECAETVGLCYNACPRSFLPISEIELKMFGQNRVDLAVGVYKDIIQVKSKNKDEILYNLVSAAFDSGIVKHFVLSKPKSKKPPVAFPVVVDSANDAKQYIPNNPNQNEGIEKIESKGKLGQGLTTLSLIKKETCRNG</sequence>
<dbReference type="EMBL" id="BARU01044766">
    <property type="protein sequence ID" value="GAH81090.1"/>
    <property type="molecule type" value="Genomic_DNA"/>
</dbReference>
<name>X1JHW8_9ZZZZ</name>
<feature type="non-terminal residue" evidence="1">
    <location>
        <position position="1"/>
    </location>
</feature>
<dbReference type="AlphaFoldDB" id="X1JHW8"/>
<gene>
    <name evidence="1" type="ORF">S03H2_68163</name>
</gene>
<protein>
    <submittedName>
        <fullName evidence="1">Uncharacterized protein</fullName>
    </submittedName>
</protein>
<comment type="caution">
    <text evidence="1">The sequence shown here is derived from an EMBL/GenBank/DDBJ whole genome shotgun (WGS) entry which is preliminary data.</text>
</comment>
<accession>X1JHW8</accession>
<organism evidence="1">
    <name type="scientific">marine sediment metagenome</name>
    <dbReference type="NCBI Taxonomy" id="412755"/>
    <lineage>
        <taxon>unclassified sequences</taxon>
        <taxon>metagenomes</taxon>
        <taxon>ecological metagenomes</taxon>
    </lineage>
</organism>
<proteinExistence type="predicted"/>
<evidence type="ECO:0000313" key="1">
    <source>
        <dbReference type="EMBL" id="GAH81090.1"/>
    </source>
</evidence>